<keyword evidence="2" id="KW-1185">Reference proteome</keyword>
<dbReference type="AlphaFoldDB" id="A0A8J4STI0"/>
<gene>
    <name evidence="1" type="ORF">PHET_08898</name>
</gene>
<dbReference type="EMBL" id="LUCH01005966">
    <property type="protein sequence ID" value="KAF5397646.1"/>
    <property type="molecule type" value="Genomic_DNA"/>
</dbReference>
<name>A0A8J4STI0_9TREM</name>
<proteinExistence type="predicted"/>
<accession>A0A8J4STI0</accession>
<organism evidence="1 2">
    <name type="scientific">Paragonimus heterotremus</name>
    <dbReference type="NCBI Taxonomy" id="100268"/>
    <lineage>
        <taxon>Eukaryota</taxon>
        <taxon>Metazoa</taxon>
        <taxon>Spiralia</taxon>
        <taxon>Lophotrochozoa</taxon>
        <taxon>Platyhelminthes</taxon>
        <taxon>Trematoda</taxon>
        <taxon>Digenea</taxon>
        <taxon>Plagiorchiida</taxon>
        <taxon>Troglotremata</taxon>
        <taxon>Troglotrematidae</taxon>
        <taxon>Paragonimus</taxon>
    </lineage>
</organism>
<evidence type="ECO:0000313" key="2">
    <source>
        <dbReference type="Proteomes" id="UP000748531"/>
    </source>
</evidence>
<dbReference type="OrthoDB" id="6261514at2759"/>
<reference evidence="1" key="1">
    <citation type="submission" date="2019-05" db="EMBL/GenBank/DDBJ databases">
        <title>Annotation for the trematode Paragonimus heterotremus.</title>
        <authorList>
            <person name="Choi Y.-J."/>
        </authorList>
    </citation>
    <scope>NUCLEOTIDE SEQUENCE</scope>
    <source>
        <strain evidence="1">LC</strain>
    </source>
</reference>
<sequence length="227" mass="26180">MNTSFFTQDEKGFPKTNVFDDVSPIATHLKCNKFLGREGGNTKGNLPTPRCTNSYQLKSILNPNPTGDINRTIETLFDVRNQLHELSNILGVAQPVQLKQSEMNSVTPCIRRRSPRLIEKDKSCYLEHLEAEKPTEKIDLKDKPKFKESPVSMLDFLTAQETYLENHQKSLINTTEDLMKIQTDLIEFSKSEMNVNYNTLVREVRDETIKCFKKCLQDKLEIMFCEP</sequence>
<protein>
    <submittedName>
        <fullName evidence="1">Uncharacterized protein</fullName>
    </submittedName>
</protein>
<comment type="caution">
    <text evidence="1">The sequence shown here is derived from an EMBL/GenBank/DDBJ whole genome shotgun (WGS) entry which is preliminary data.</text>
</comment>
<evidence type="ECO:0000313" key="1">
    <source>
        <dbReference type="EMBL" id="KAF5397646.1"/>
    </source>
</evidence>
<dbReference type="Proteomes" id="UP000748531">
    <property type="component" value="Unassembled WGS sequence"/>
</dbReference>